<reference evidence="2" key="1">
    <citation type="submission" date="2012-11" db="EMBL/GenBank/DDBJ databases">
        <authorList>
            <person name="Lucero-Rivera Y.E."/>
            <person name="Tovar-Ramirez D."/>
        </authorList>
    </citation>
    <scope>NUCLEOTIDE SEQUENCE [LARGE SCALE GENOMIC DNA]</scope>
    <source>
        <strain evidence="2">Araruama</strain>
    </source>
</reference>
<name>A0A1V1P1L1_9BACT</name>
<gene>
    <name evidence="1" type="ORF">OMM_10199</name>
</gene>
<proteinExistence type="predicted"/>
<evidence type="ECO:0000313" key="1">
    <source>
        <dbReference type="EMBL" id="ETR68757.1"/>
    </source>
</evidence>
<protein>
    <submittedName>
        <fullName evidence="1">Uncharacterized protein</fullName>
    </submittedName>
</protein>
<dbReference type="Proteomes" id="UP000189670">
    <property type="component" value="Unassembled WGS sequence"/>
</dbReference>
<accession>A0A1V1P1L1</accession>
<comment type="caution">
    <text evidence="1">The sequence shown here is derived from an EMBL/GenBank/DDBJ whole genome shotgun (WGS) entry which is preliminary data.</text>
</comment>
<dbReference type="AlphaFoldDB" id="A0A1V1P1L1"/>
<dbReference type="EMBL" id="ATBP01000842">
    <property type="protein sequence ID" value="ETR68757.1"/>
    <property type="molecule type" value="Genomic_DNA"/>
</dbReference>
<evidence type="ECO:0000313" key="2">
    <source>
        <dbReference type="Proteomes" id="UP000189670"/>
    </source>
</evidence>
<organism evidence="1 2">
    <name type="scientific">Candidatus Magnetoglobus multicellularis str. Araruama</name>
    <dbReference type="NCBI Taxonomy" id="890399"/>
    <lineage>
        <taxon>Bacteria</taxon>
        <taxon>Pseudomonadati</taxon>
        <taxon>Thermodesulfobacteriota</taxon>
        <taxon>Desulfobacteria</taxon>
        <taxon>Desulfobacterales</taxon>
        <taxon>Desulfobacteraceae</taxon>
        <taxon>Candidatus Magnetoglobus</taxon>
    </lineage>
</organism>
<sequence length="90" mass="10199">MFQTEVKASMGTMTVKGIEAEIVSSSDSIKLSRTTLNTSASQERNITINDVSASLFNMFRYSQIDQNKFQKRFDICNHIAIRCEISTKLK</sequence>